<evidence type="ECO:0000313" key="15">
    <source>
        <dbReference type="EMBL" id="PIK42604.1"/>
    </source>
</evidence>
<dbReference type="PRINTS" id="PR00463">
    <property type="entry name" value="EP450I"/>
</dbReference>
<dbReference type="AlphaFoldDB" id="A0A2G8K3M5"/>
<keyword evidence="12" id="KW-0472">Membrane</keyword>
<evidence type="ECO:0000256" key="14">
    <source>
        <dbReference type="SAM" id="MobiDB-lite"/>
    </source>
</evidence>
<accession>A0A2G8K3M5</accession>
<dbReference type="OrthoDB" id="1055148at2759"/>
<feature type="binding site" description="axial binding residue" evidence="13">
    <location>
        <position position="409"/>
    </location>
    <ligand>
        <name>heme</name>
        <dbReference type="ChEBI" id="CHEBI:30413"/>
    </ligand>
    <ligandPart>
        <name>Fe</name>
        <dbReference type="ChEBI" id="CHEBI:18248"/>
    </ligandPart>
</feature>
<evidence type="ECO:0000256" key="6">
    <source>
        <dbReference type="ARBA" id="ARBA00022723"/>
    </source>
</evidence>
<dbReference type="InterPro" id="IPR036396">
    <property type="entry name" value="Cyt_P450_sf"/>
</dbReference>
<name>A0A2G8K3M5_STIJA</name>
<evidence type="ECO:0000256" key="10">
    <source>
        <dbReference type="ARBA" id="ARBA00023004"/>
    </source>
</evidence>
<dbReference type="Proteomes" id="UP000230750">
    <property type="component" value="Unassembled WGS sequence"/>
</dbReference>
<dbReference type="EMBL" id="MRZV01000921">
    <property type="protein sequence ID" value="PIK42604.1"/>
    <property type="molecule type" value="Genomic_DNA"/>
</dbReference>
<evidence type="ECO:0000313" key="16">
    <source>
        <dbReference type="Proteomes" id="UP000230750"/>
    </source>
</evidence>
<evidence type="ECO:0000256" key="13">
    <source>
        <dbReference type="PIRSR" id="PIRSR602401-1"/>
    </source>
</evidence>
<dbReference type="PANTHER" id="PTHR24300">
    <property type="entry name" value="CYTOCHROME P450 508A4-RELATED"/>
    <property type="match status" value="1"/>
</dbReference>
<dbReference type="STRING" id="307972.A0A2G8K3M5"/>
<comment type="cofactor">
    <cofactor evidence="1 13">
        <name>heme</name>
        <dbReference type="ChEBI" id="CHEBI:30413"/>
    </cofactor>
</comment>
<dbReference type="InterPro" id="IPR050182">
    <property type="entry name" value="Cytochrome_P450_fam2"/>
</dbReference>
<dbReference type="InterPro" id="IPR001128">
    <property type="entry name" value="Cyt_P450"/>
</dbReference>
<sequence length="464" mass="53550">MGSSLSSQSENEGPKAIPPGPWNPLTILGISKSPSERLTDMSYHYGPVFSFRMIGAPLTVVLNNHRVIEEALIGNADAFPTRVTSPLRHQWGTRGRIFYSHGEDQVAIRQFVYHGLKVFQEGVLFVKVSEEARHLCDAFGKDDSPIEPTHLLTLASGNIMSILNFGKRYDYNDQNIIQLMESFDYLHLALDPTNPVHQFPWLYETFWYRKLKQSQEFVRDFIQDEIKEHRSHFDPDNPKDFIDLYLKRITKDDDLFLVERAWYTIKDVFSSSSNPTAAGLQWMIALICQHQDMQQKILEEVEAVIGLEKLPAFEDLHKMPFTHAFMKEILRYRTVVPFGTREVVRDVTINGYHIPKGSRVYLNYWAAERDPDLWHNPDQFMPERFLSSDGKTVLKHKHHIPLGIGHRDCMGQTMALMEMFLFGTNLLQKYHLKFSPDEPPPSLRGICGTVVVAEQFKLIATKRN</sequence>
<evidence type="ECO:0000256" key="8">
    <source>
        <dbReference type="ARBA" id="ARBA00022848"/>
    </source>
</evidence>
<evidence type="ECO:0000256" key="1">
    <source>
        <dbReference type="ARBA" id="ARBA00001971"/>
    </source>
</evidence>
<keyword evidence="8" id="KW-0492">Microsome</keyword>
<dbReference type="GO" id="GO:0006082">
    <property type="term" value="P:organic acid metabolic process"/>
    <property type="evidence" value="ECO:0007669"/>
    <property type="project" value="TreeGrafter"/>
</dbReference>
<evidence type="ECO:0000256" key="9">
    <source>
        <dbReference type="ARBA" id="ARBA00023002"/>
    </source>
</evidence>
<dbReference type="Gene3D" id="1.10.630.10">
    <property type="entry name" value="Cytochrome P450"/>
    <property type="match status" value="1"/>
</dbReference>
<feature type="compositionally biased region" description="Polar residues" evidence="14">
    <location>
        <begin position="1"/>
        <end position="11"/>
    </location>
</feature>
<evidence type="ECO:0000256" key="7">
    <source>
        <dbReference type="ARBA" id="ARBA00022824"/>
    </source>
</evidence>
<evidence type="ECO:0000256" key="5">
    <source>
        <dbReference type="ARBA" id="ARBA00022617"/>
    </source>
</evidence>
<protein>
    <submittedName>
        <fullName evidence="15">Putative cytochrome P450 2J2-like</fullName>
    </submittedName>
</protein>
<keyword evidence="7" id="KW-0256">Endoplasmic reticulum</keyword>
<dbReference type="PANTHER" id="PTHR24300:SF397">
    <property type="entry name" value="CYTOCHROME P450 2U1"/>
    <property type="match status" value="1"/>
</dbReference>
<dbReference type="PRINTS" id="PR00385">
    <property type="entry name" value="P450"/>
</dbReference>
<dbReference type="FunFam" id="1.10.630.10:FF:000238">
    <property type="entry name" value="Cytochrome P450 2A6"/>
    <property type="match status" value="1"/>
</dbReference>
<proteinExistence type="inferred from homology"/>
<dbReference type="GO" id="GO:0006805">
    <property type="term" value="P:xenobiotic metabolic process"/>
    <property type="evidence" value="ECO:0007669"/>
    <property type="project" value="TreeGrafter"/>
</dbReference>
<dbReference type="Pfam" id="PF00067">
    <property type="entry name" value="p450"/>
    <property type="match status" value="1"/>
</dbReference>
<dbReference type="GO" id="GO:0020037">
    <property type="term" value="F:heme binding"/>
    <property type="evidence" value="ECO:0007669"/>
    <property type="project" value="InterPro"/>
</dbReference>
<keyword evidence="6 13" id="KW-0479">Metal-binding</keyword>
<keyword evidence="16" id="KW-1185">Reference proteome</keyword>
<evidence type="ECO:0000256" key="3">
    <source>
        <dbReference type="ARBA" id="ARBA00004406"/>
    </source>
</evidence>
<evidence type="ECO:0000256" key="4">
    <source>
        <dbReference type="ARBA" id="ARBA00010617"/>
    </source>
</evidence>
<gene>
    <name evidence="15" type="ORF">BSL78_20530</name>
</gene>
<keyword evidence="10 13" id="KW-0408">Iron</keyword>
<comment type="similarity">
    <text evidence="4">Belongs to the cytochrome P450 family.</text>
</comment>
<keyword evidence="9" id="KW-0560">Oxidoreductase</keyword>
<comment type="caution">
    <text evidence="15">The sequence shown here is derived from an EMBL/GenBank/DDBJ whole genome shotgun (WGS) entry which is preliminary data.</text>
</comment>
<dbReference type="GO" id="GO:0008395">
    <property type="term" value="F:steroid hydroxylase activity"/>
    <property type="evidence" value="ECO:0007669"/>
    <property type="project" value="TreeGrafter"/>
</dbReference>
<evidence type="ECO:0000256" key="12">
    <source>
        <dbReference type="ARBA" id="ARBA00023136"/>
    </source>
</evidence>
<evidence type="ECO:0000256" key="11">
    <source>
        <dbReference type="ARBA" id="ARBA00023033"/>
    </source>
</evidence>
<reference evidence="15 16" key="1">
    <citation type="journal article" date="2017" name="PLoS Biol.">
        <title>The sea cucumber genome provides insights into morphological evolution and visceral regeneration.</title>
        <authorList>
            <person name="Zhang X."/>
            <person name="Sun L."/>
            <person name="Yuan J."/>
            <person name="Sun Y."/>
            <person name="Gao Y."/>
            <person name="Zhang L."/>
            <person name="Li S."/>
            <person name="Dai H."/>
            <person name="Hamel J.F."/>
            <person name="Liu C."/>
            <person name="Yu Y."/>
            <person name="Liu S."/>
            <person name="Lin W."/>
            <person name="Guo K."/>
            <person name="Jin S."/>
            <person name="Xu P."/>
            <person name="Storey K.B."/>
            <person name="Huan P."/>
            <person name="Zhang T."/>
            <person name="Zhou Y."/>
            <person name="Zhang J."/>
            <person name="Lin C."/>
            <person name="Li X."/>
            <person name="Xing L."/>
            <person name="Huo D."/>
            <person name="Sun M."/>
            <person name="Wang L."/>
            <person name="Mercier A."/>
            <person name="Li F."/>
            <person name="Yang H."/>
            <person name="Xiang J."/>
        </authorList>
    </citation>
    <scope>NUCLEOTIDE SEQUENCE [LARGE SCALE GENOMIC DNA]</scope>
    <source>
        <strain evidence="15">Shaxun</strain>
        <tissue evidence="15">Muscle</tissue>
    </source>
</reference>
<evidence type="ECO:0000256" key="2">
    <source>
        <dbReference type="ARBA" id="ARBA00004174"/>
    </source>
</evidence>
<feature type="region of interest" description="Disordered" evidence="14">
    <location>
        <begin position="1"/>
        <end position="20"/>
    </location>
</feature>
<dbReference type="GO" id="GO:0016712">
    <property type="term" value="F:oxidoreductase activity, acting on paired donors, with incorporation or reduction of molecular oxygen, reduced flavin or flavoprotein as one donor, and incorporation of one atom of oxygen"/>
    <property type="evidence" value="ECO:0007669"/>
    <property type="project" value="TreeGrafter"/>
</dbReference>
<keyword evidence="11" id="KW-0503">Monooxygenase</keyword>
<organism evidence="15 16">
    <name type="scientific">Stichopus japonicus</name>
    <name type="common">Sea cucumber</name>
    <dbReference type="NCBI Taxonomy" id="307972"/>
    <lineage>
        <taxon>Eukaryota</taxon>
        <taxon>Metazoa</taxon>
        <taxon>Echinodermata</taxon>
        <taxon>Eleutherozoa</taxon>
        <taxon>Echinozoa</taxon>
        <taxon>Holothuroidea</taxon>
        <taxon>Aspidochirotacea</taxon>
        <taxon>Aspidochirotida</taxon>
        <taxon>Stichopodidae</taxon>
        <taxon>Apostichopus</taxon>
    </lineage>
</organism>
<dbReference type="GO" id="GO:0005789">
    <property type="term" value="C:endoplasmic reticulum membrane"/>
    <property type="evidence" value="ECO:0007669"/>
    <property type="project" value="UniProtKB-SubCell"/>
</dbReference>
<keyword evidence="5 13" id="KW-0349">Heme</keyword>
<dbReference type="SUPFAM" id="SSF48264">
    <property type="entry name" value="Cytochrome P450"/>
    <property type="match status" value="1"/>
</dbReference>
<dbReference type="InterPro" id="IPR002401">
    <property type="entry name" value="Cyt_P450_E_grp-I"/>
</dbReference>
<dbReference type="GO" id="GO:0005506">
    <property type="term" value="F:iron ion binding"/>
    <property type="evidence" value="ECO:0007669"/>
    <property type="project" value="InterPro"/>
</dbReference>
<comment type="subcellular location">
    <subcellularLocation>
        <location evidence="3">Endoplasmic reticulum membrane</location>
        <topology evidence="3">Peripheral membrane protein</topology>
    </subcellularLocation>
    <subcellularLocation>
        <location evidence="2">Microsome membrane</location>
        <topology evidence="2">Peripheral membrane protein</topology>
    </subcellularLocation>
</comment>